<evidence type="ECO:0000259" key="1">
    <source>
        <dbReference type="Pfam" id="PF00248"/>
    </source>
</evidence>
<comment type="caution">
    <text evidence="2">The sequence shown here is derived from an EMBL/GenBank/DDBJ whole genome shotgun (WGS) entry which is preliminary data.</text>
</comment>
<dbReference type="EMBL" id="BAAAQN010000076">
    <property type="protein sequence ID" value="GAA2059817.1"/>
    <property type="molecule type" value="Genomic_DNA"/>
</dbReference>
<dbReference type="PANTHER" id="PTHR42686">
    <property type="entry name" value="GH17980P-RELATED"/>
    <property type="match status" value="1"/>
</dbReference>
<reference evidence="3" key="1">
    <citation type="journal article" date="2019" name="Int. J. Syst. Evol. Microbiol.">
        <title>The Global Catalogue of Microorganisms (GCM) 10K type strain sequencing project: providing services to taxonomists for standard genome sequencing and annotation.</title>
        <authorList>
            <consortium name="The Broad Institute Genomics Platform"/>
            <consortium name="The Broad Institute Genome Sequencing Center for Infectious Disease"/>
            <person name="Wu L."/>
            <person name="Ma J."/>
        </authorList>
    </citation>
    <scope>NUCLEOTIDE SEQUENCE [LARGE SCALE GENOMIC DNA]</scope>
    <source>
        <strain evidence="3">JCM 16014</strain>
    </source>
</reference>
<dbReference type="InterPro" id="IPR020471">
    <property type="entry name" value="AKR"/>
</dbReference>
<dbReference type="InterPro" id="IPR036812">
    <property type="entry name" value="NAD(P)_OxRdtase_dom_sf"/>
</dbReference>
<dbReference type="Gene3D" id="3.20.20.100">
    <property type="entry name" value="NADP-dependent oxidoreductase domain"/>
    <property type="match status" value="1"/>
</dbReference>
<accession>A0ABP5GZ29</accession>
<dbReference type="PANTHER" id="PTHR42686:SF1">
    <property type="entry name" value="GH17980P-RELATED"/>
    <property type="match status" value="1"/>
</dbReference>
<dbReference type="InterPro" id="IPR023210">
    <property type="entry name" value="NADP_OxRdtase_dom"/>
</dbReference>
<name>A0ABP5GZ29_9ACTN</name>
<dbReference type="Pfam" id="PF00248">
    <property type="entry name" value="Aldo_ket_red"/>
    <property type="match status" value="1"/>
</dbReference>
<evidence type="ECO:0000313" key="2">
    <source>
        <dbReference type="EMBL" id="GAA2059817.1"/>
    </source>
</evidence>
<dbReference type="Proteomes" id="UP001500751">
    <property type="component" value="Unassembled WGS sequence"/>
</dbReference>
<dbReference type="RefSeq" id="WP_344671223.1">
    <property type="nucleotide sequence ID" value="NZ_BAAAQN010000076.1"/>
</dbReference>
<sequence length="302" mass="32705">MRNLTDLSFGAAGIGNLFSVVGEQDARATVDAAWDAGIRVFDTAPHYGLGLSERRLGAALRTRPRAEFVLSTKVGRILEPVAEPEGQDTEGFAVPAAFRRVLDYSADGVRRSIEASLERLGLDRIDLALIHDPDFDEEQALGEAFPALARLREEGVLGAVGVGMNQTRIPLRFVRETDIDVVLLAGRHTLLDRSGTELLDAAAERGVDMVIGGVFNSGLLVDPRPTSTYDYKTVAPDVLAKALRLKATCERHGVPLRAAALQFPARHPAVKSVLIGARSPREVRDCVEMARLPIPDALWAEV</sequence>
<keyword evidence="3" id="KW-1185">Reference proteome</keyword>
<dbReference type="CDD" id="cd19152">
    <property type="entry name" value="AKR_AKR15A"/>
    <property type="match status" value="1"/>
</dbReference>
<organism evidence="2 3">
    <name type="scientific">Catenulispora yoronensis</name>
    <dbReference type="NCBI Taxonomy" id="450799"/>
    <lineage>
        <taxon>Bacteria</taxon>
        <taxon>Bacillati</taxon>
        <taxon>Actinomycetota</taxon>
        <taxon>Actinomycetes</taxon>
        <taxon>Catenulisporales</taxon>
        <taxon>Catenulisporaceae</taxon>
        <taxon>Catenulispora</taxon>
    </lineage>
</organism>
<dbReference type="SUPFAM" id="SSF51430">
    <property type="entry name" value="NAD(P)-linked oxidoreductase"/>
    <property type="match status" value="1"/>
</dbReference>
<gene>
    <name evidence="2" type="ORF">GCM10009839_82880</name>
</gene>
<feature type="domain" description="NADP-dependent oxidoreductase" evidence="1">
    <location>
        <begin position="7"/>
        <end position="301"/>
    </location>
</feature>
<protein>
    <submittedName>
        <fullName evidence="2">Aldo/keto reductase</fullName>
    </submittedName>
</protein>
<evidence type="ECO:0000313" key="3">
    <source>
        <dbReference type="Proteomes" id="UP001500751"/>
    </source>
</evidence>
<proteinExistence type="predicted"/>